<keyword evidence="1" id="KW-0732">Signal</keyword>
<feature type="signal peptide" evidence="1">
    <location>
        <begin position="1"/>
        <end position="22"/>
    </location>
</feature>
<proteinExistence type="predicted"/>
<dbReference type="AlphaFoldDB" id="A0AAN6G9U2"/>
<reference evidence="2" key="1">
    <citation type="journal article" date="2023" name="PhytoFront">
        <title>Draft Genome Resources of Seven Strains of Tilletia horrida, Causal Agent of Kernel Smut of Rice.</title>
        <authorList>
            <person name="Khanal S."/>
            <person name="Antony Babu S."/>
            <person name="Zhou X.G."/>
        </authorList>
    </citation>
    <scope>NUCLEOTIDE SEQUENCE</scope>
    <source>
        <strain evidence="2">TX3</strain>
    </source>
</reference>
<name>A0AAN6G9U2_9BASI</name>
<evidence type="ECO:0000313" key="2">
    <source>
        <dbReference type="EMBL" id="KAK0521859.1"/>
    </source>
</evidence>
<keyword evidence="3" id="KW-1185">Reference proteome</keyword>
<evidence type="ECO:0000313" key="3">
    <source>
        <dbReference type="Proteomes" id="UP001176521"/>
    </source>
</evidence>
<gene>
    <name evidence="2" type="ORF">OC842_006644</name>
</gene>
<feature type="non-terminal residue" evidence="2">
    <location>
        <position position="57"/>
    </location>
</feature>
<dbReference type="EMBL" id="JAPDMQ010000633">
    <property type="protein sequence ID" value="KAK0521859.1"/>
    <property type="molecule type" value="Genomic_DNA"/>
</dbReference>
<sequence length="57" mass="5886">MKPSCAALFALFALGAAQLVNTNHLEPRFGPSAPPKAAYLMVRAAGRPSASGPIDFS</sequence>
<comment type="caution">
    <text evidence="2">The sequence shown here is derived from an EMBL/GenBank/DDBJ whole genome shotgun (WGS) entry which is preliminary data.</text>
</comment>
<accession>A0AAN6G9U2</accession>
<feature type="chain" id="PRO_5042974785" evidence="1">
    <location>
        <begin position="23"/>
        <end position="57"/>
    </location>
</feature>
<protein>
    <submittedName>
        <fullName evidence="2">Uncharacterized protein</fullName>
    </submittedName>
</protein>
<organism evidence="2 3">
    <name type="scientific">Tilletia horrida</name>
    <dbReference type="NCBI Taxonomy" id="155126"/>
    <lineage>
        <taxon>Eukaryota</taxon>
        <taxon>Fungi</taxon>
        <taxon>Dikarya</taxon>
        <taxon>Basidiomycota</taxon>
        <taxon>Ustilaginomycotina</taxon>
        <taxon>Exobasidiomycetes</taxon>
        <taxon>Tilletiales</taxon>
        <taxon>Tilletiaceae</taxon>
        <taxon>Tilletia</taxon>
    </lineage>
</organism>
<evidence type="ECO:0000256" key="1">
    <source>
        <dbReference type="SAM" id="SignalP"/>
    </source>
</evidence>
<dbReference type="Proteomes" id="UP001176521">
    <property type="component" value="Unassembled WGS sequence"/>
</dbReference>